<keyword evidence="2 12" id="KW-0949">S-adenosyl-L-methionine</keyword>
<keyword evidence="11" id="KW-0963">Cytoplasm</keyword>
<feature type="binding site" evidence="12">
    <location>
        <position position="334"/>
    </location>
    <ligand>
        <name>S-adenosyl-L-methionine</name>
        <dbReference type="ChEBI" id="CHEBI:59789"/>
    </ligand>
</feature>
<evidence type="ECO:0000256" key="3">
    <source>
        <dbReference type="ARBA" id="ARBA00022723"/>
    </source>
</evidence>
<dbReference type="GO" id="GO:0061603">
    <property type="term" value="F:molybdenum cofactor guanylyltransferase activity"/>
    <property type="evidence" value="ECO:0007669"/>
    <property type="project" value="UniProtKB-EC"/>
</dbReference>
<comment type="subcellular location">
    <subcellularLocation>
        <location evidence="11">Cytoplasm</location>
    </subcellularLocation>
</comment>
<feature type="binding site" evidence="12">
    <location>
        <position position="405"/>
    </location>
    <ligand>
        <name>S-adenosyl-L-methionine</name>
        <dbReference type="ChEBI" id="CHEBI:59789"/>
    </ligand>
</feature>
<dbReference type="NCBIfam" id="TIGR02666">
    <property type="entry name" value="moaA"/>
    <property type="match status" value="1"/>
</dbReference>
<dbReference type="NCBIfam" id="NF001457">
    <property type="entry name" value="PRK00317.1-3"/>
    <property type="match status" value="1"/>
</dbReference>
<reference evidence="14 15" key="1">
    <citation type="submission" date="2020-12" db="EMBL/GenBank/DDBJ databases">
        <title>Whole genome sequencing and de novo assembly of Staphylococcus pseudintermedius: a novel pangenome approach to unravel pathogenesis of canine pyoderma.</title>
        <authorList>
            <person name="Ferrer L."/>
            <person name="Perez D."/>
            <person name="Fonticoba R."/>
            <person name="Vines J."/>
            <person name="Fabregas N."/>
            <person name="Madronero S."/>
            <person name="Meroni G."/>
            <person name="Martino P."/>
            <person name="Martinez S."/>
            <person name="Cusco A."/>
            <person name="Migura L."/>
            <person name="Francino O."/>
        </authorList>
    </citation>
    <scope>NUCLEOTIDE SEQUENCE [LARGE SCALE GENOMIC DNA]</scope>
    <source>
        <strain evidence="14 15">HSP080</strain>
    </source>
</reference>
<dbReference type="SFLD" id="SFLDS00029">
    <property type="entry name" value="Radical_SAM"/>
    <property type="match status" value="1"/>
</dbReference>
<dbReference type="InterPro" id="IPR025877">
    <property type="entry name" value="MobA-like_NTP_Trfase"/>
</dbReference>
<feature type="binding site" evidence="11">
    <location>
        <begin position="6"/>
        <end position="8"/>
    </location>
    <ligand>
        <name>GTP</name>
        <dbReference type="ChEBI" id="CHEBI:37565"/>
    </ligand>
</feature>
<evidence type="ECO:0000256" key="5">
    <source>
        <dbReference type="ARBA" id="ARBA00023004"/>
    </source>
</evidence>
<dbReference type="InterPro" id="IPR050105">
    <property type="entry name" value="MoCo_biosynth_MoaA/MoaC"/>
</dbReference>
<dbReference type="InterPro" id="IPR013483">
    <property type="entry name" value="MoaA"/>
</dbReference>
<dbReference type="HAMAP" id="MF_01225_B">
    <property type="entry name" value="MoaA_B"/>
    <property type="match status" value="1"/>
</dbReference>
<keyword evidence="4 11" id="KW-0547">Nucleotide-binding</keyword>
<dbReference type="Pfam" id="PF06463">
    <property type="entry name" value="Mob_synth_C"/>
    <property type="match status" value="1"/>
</dbReference>
<comment type="similarity">
    <text evidence="12">Belongs to the radical SAM superfamily. MoaA family.</text>
</comment>
<keyword evidence="9 12" id="KW-0456">Lyase</keyword>
<gene>
    <name evidence="12 14" type="primary">moaA</name>
    <name evidence="11" type="synonym">mobA</name>
    <name evidence="14" type="ORF">JGZ15_02625</name>
</gene>
<evidence type="ECO:0000313" key="14">
    <source>
        <dbReference type="EMBL" id="QQM98584.1"/>
    </source>
</evidence>
<feature type="binding site" evidence="12">
    <location>
        <begin position="474"/>
        <end position="476"/>
    </location>
    <ligand>
        <name>GTP</name>
        <dbReference type="ChEBI" id="CHEBI:37565"/>
    </ligand>
</feature>
<dbReference type="SFLD" id="SFLDG01067">
    <property type="entry name" value="SPASM/twitch_domain_containing"/>
    <property type="match status" value="1"/>
</dbReference>
<keyword evidence="3 11" id="KW-0479">Metal-binding</keyword>
<comment type="subunit">
    <text evidence="12">Monomer and homodimer.</text>
</comment>
<dbReference type="InterPro" id="IPR058240">
    <property type="entry name" value="rSAM_sf"/>
</dbReference>
<dbReference type="PROSITE" id="PS51918">
    <property type="entry name" value="RADICAL_SAM"/>
    <property type="match status" value="1"/>
</dbReference>
<evidence type="ECO:0000256" key="1">
    <source>
        <dbReference type="ARBA" id="ARBA00022485"/>
    </source>
</evidence>
<dbReference type="PROSITE" id="PS01305">
    <property type="entry name" value="MOAA_NIFB_PQQE"/>
    <property type="match status" value="1"/>
</dbReference>
<evidence type="ECO:0000256" key="12">
    <source>
        <dbReference type="HAMAP-Rule" id="MF_01225"/>
    </source>
</evidence>
<evidence type="ECO:0000256" key="6">
    <source>
        <dbReference type="ARBA" id="ARBA00023014"/>
    </source>
</evidence>
<dbReference type="Pfam" id="PF12804">
    <property type="entry name" value="NTP_transf_3"/>
    <property type="match status" value="1"/>
</dbReference>
<dbReference type="AlphaFoldDB" id="A0A7T7NZC9"/>
<evidence type="ECO:0000256" key="10">
    <source>
        <dbReference type="ARBA" id="ARBA00048697"/>
    </source>
</evidence>
<feature type="binding site" evidence="12">
    <location>
        <position position="310"/>
    </location>
    <ligand>
        <name>GTP</name>
        <dbReference type="ChEBI" id="CHEBI:37565"/>
    </ligand>
</feature>
<dbReference type="GO" id="GO:1904047">
    <property type="term" value="F:S-adenosyl-L-methionine binding"/>
    <property type="evidence" value="ECO:0007669"/>
    <property type="project" value="UniProtKB-UniRule"/>
</dbReference>
<dbReference type="InterPro" id="IPR010505">
    <property type="entry name" value="MoaA_twitch"/>
</dbReference>
<dbReference type="InterPro" id="IPR029044">
    <property type="entry name" value="Nucleotide-diphossugar_trans"/>
</dbReference>
<proteinExistence type="inferred from homology"/>
<dbReference type="GO" id="GO:0061798">
    <property type="term" value="F:GTP 3',8'-cyclase activity"/>
    <property type="evidence" value="ECO:0007669"/>
    <property type="project" value="UniProtKB-UniRule"/>
</dbReference>
<accession>A0A7T7NZC9</accession>
<dbReference type="GO" id="GO:0005737">
    <property type="term" value="C:cytoplasm"/>
    <property type="evidence" value="ECO:0007669"/>
    <property type="project" value="UniProtKB-SubCell"/>
</dbReference>
<dbReference type="Pfam" id="PF04055">
    <property type="entry name" value="Radical_SAM"/>
    <property type="match status" value="1"/>
</dbReference>
<keyword evidence="11" id="KW-0808">Transferase</keyword>
<dbReference type="CDD" id="cd01335">
    <property type="entry name" value="Radical_SAM"/>
    <property type="match status" value="1"/>
</dbReference>
<evidence type="ECO:0000256" key="9">
    <source>
        <dbReference type="ARBA" id="ARBA00023239"/>
    </source>
</evidence>
<keyword evidence="5 12" id="KW-0408">Iron</keyword>
<dbReference type="InterPro" id="IPR013482">
    <property type="entry name" value="Molybde_CF_guanTrfase"/>
</dbReference>
<dbReference type="GO" id="GO:0046872">
    <property type="term" value="F:metal ion binding"/>
    <property type="evidence" value="ECO:0007669"/>
    <property type="project" value="UniProtKB-KW"/>
</dbReference>
<comment type="catalytic activity">
    <reaction evidence="11">
        <text>Mo-molybdopterin + GTP + H(+) = Mo-molybdopterin guanine dinucleotide + diphosphate</text>
        <dbReference type="Rhea" id="RHEA:34243"/>
        <dbReference type="ChEBI" id="CHEBI:15378"/>
        <dbReference type="ChEBI" id="CHEBI:33019"/>
        <dbReference type="ChEBI" id="CHEBI:37565"/>
        <dbReference type="ChEBI" id="CHEBI:71302"/>
        <dbReference type="ChEBI" id="CHEBI:71310"/>
        <dbReference type="EC" id="2.7.7.77"/>
    </reaction>
</comment>
<feature type="binding site" evidence="12">
    <location>
        <position position="486"/>
    </location>
    <ligand>
        <name>[4Fe-4S] cluster</name>
        <dbReference type="ChEBI" id="CHEBI:49883"/>
        <label>2</label>
        <note>4Fe-4S-substrate</note>
    </ligand>
</feature>
<feature type="binding site" evidence="12">
    <location>
        <position position="236"/>
    </location>
    <ligand>
        <name>[4Fe-4S] cluster</name>
        <dbReference type="ChEBI" id="CHEBI:49883"/>
        <label>1</label>
        <note>4Fe-4S-S-AdoMet</note>
    </ligand>
</feature>
<feature type="binding site" evidence="12">
    <location>
        <position position="472"/>
    </location>
    <ligand>
        <name>[4Fe-4S] cluster</name>
        <dbReference type="ChEBI" id="CHEBI:49883"/>
        <label>2</label>
        <note>4Fe-4S-substrate</note>
    </ligand>
</feature>
<evidence type="ECO:0000313" key="15">
    <source>
        <dbReference type="Proteomes" id="UP000595859"/>
    </source>
</evidence>
<keyword evidence="8 11" id="KW-0501">Molybdenum cofactor biosynthesis</keyword>
<protein>
    <recommendedName>
        <fullName evidence="11 12">Multifunctional fusion protein</fullName>
    </recommendedName>
    <domain>
        <recommendedName>
            <fullName evidence="11">Probable molybdenum cofactor guanylyltransferase</fullName>
            <shortName evidence="11">MoCo guanylyltransferase</shortName>
            <ecNumber evidence="11">2.7.7.77</ecNumber>
        </recommendedName>
        <alternativeName>
            <fullName evidence="11">GTP:molybdopterin guanylyltransferase</fullName>
        </alternativeName>
        <alternativeName>
            <fullName evidence="11">Mo-MPT guanylyltransferase</fullName>
        </alternativeName>
        <alternativeName>
            <fullName evidence="11">Molybdopterin guanylyltransferase</fullName>
        </alternativeName>
        <alternativeName>
            <fullName evidence="11">Molybdopterin-guanine dinucleotide synthase</fullName>
            <shortName evidence="11">MGD synthase</shortName>
        </alternativeName>
    </domain>
    <domain>
        <recommendedName>
            <fullName evidence="12">GTP 3',8-cyclase</fullName>
            <ecNumber evidence="12">4.1.99.22</ecNumber>
        </recommendedName>
        <alternativeName>
            <fullName evidence="12">Molybdenum cofactor biosynthesis protein A</fullName>
        </alternativeName>
    </domain>
</protein>
<dbReference type="SUPFAM" id="SSF102114">
    <property type="entry name" value="Radical SAM enzymes"/>
    <property type="match status" value="1"/>
</dbReference>
<comment type="similarity">
    <text evidence="11">Belongs to the MobA family.</text>
</comment>
<feature type="binding site" evidence="12">
    <location>
        <position position="279"/>
    </location>
    <ligand>
        <name>GTP</name>
        <dbReference type="ChEBI" id="CHEBI:37565"/>
    </ligand>
</feature>
<comment type="caution">
    <text evidence="11">Lacks conserved residue(s) required for the propagation of feature annotation.</text>
</comment>
<feature type="binding site" evidence="12">
    <location>
        <position position="225"/>
    </location>
    <ligand>
        <name>GTP</name>
        <dbReference type="ChEBI" id="CHEBI:37565"/>
    </ligand>
</feature>
<evidence type="ECO:0000259" key="13">
    <source>
        <dbReference type="PROSITE" id="PS51918"/>
    </source>
</evidence>
<evidence type="ECO:0000256" key="4">
    <source>
        <dbReference type="ARBA" id="ARBA00022741"/>
    </source>
</evidence>
<organism evidence="14 15">
    <name type="scientific">Staphylococcus pseudintermedius</name>
    <dbReference type="NCBI Taxonomy" id="283734"/>
    <lineage>
        <taxon>Bacteria</taxon>
        <taxon>Bacillati</taxon>
        <taxon>Bacillota</taxon>
        <taxon>Bacilli</taxon>
        <taxon>Bacillales</taxon>
        <taxon>Staphylococcaceae</taxon>
        <taxon>Staphylococcus</taxon>
        <taxon>Staphylococcus intermedius group</taxon>
    </lineage>
</organism>
<dbReference type="GO" id="GO:0061799">
    <property type="term" value="F:cyclic pyranopterin monophosphate synthase activity"/>
    <property type="evidence" value="ECO:0007669"/>
    <property type="project" value="TreeGrafter"/>
</dbReference>
<dbReference type="InterPro" id="IPR006638">
    <property type="entry name" value="Elp3/MiaA/NifB-like_rSAM"/>
</dbReference>
<dbReference type="Proteomes" id="UP000595859">
    <property type="component" value="Chromosome"/>
</dbReference>
<dbReference type="SMART" id="SM00729">
    <property type="entry name" value="Elp3"/>
    <property type="match status" value="1"/>
</dbReference>
<feature type="binding site" evidence="11">
    <location>
        <position position="97"/>
    </location>
    <ligand>
        <name>GTP</name>
        <dbReference type="ChEBI" id="CHEBI:37565"/>
    </ligand>
</feature>
<feature type="binding site" evidence="11">
    <location>
        <position position="65"/>
    </location>
    <ligand>
        <name>GTP</name>
        <dbReference type="ChEBI" id="CHEBI:37565"/>
    </ligand>
</feature>
<keyword evidence="6 12" id="KW-0411">Iron-sulfur</keyword>
<dbReference type="GO" id="GO:0005525">
    <property type="term" value="F:GTP binding"/>
    <property type="evidence" value="ECO:0007669"/>
    <property type="project" value="UniProtKB-UniRule"/>
</dbReference>
<dbReference type="EC" id="2.7.7.77" evidence="11"/>
<dbReference type="InterPro" id="IPR007197">
    <property type="entry name" value="rSAM"/>
</dbReference>
<dbReference type="InterPro" id="IPR000385">
    <property type="entry name" value="MoaA_NifB_PqqE_Fe-S-bd_CS"/>
</dbReference>
<dbReference type="CDD" id="cd21117">
    <property type="entry name" value="Twitch_MoaA"/>
    <property type="match status" value="1"/>
</dbReference>
<dbReference type="UniPathway" id="UPA00344"/>
<comment type="function">
    <text evidence="12">Catalyzes the cyclization of GTP to (8S)-3',8-cyclo-7,8-dihydroguanosine 5'-triphosphate.</text>
</comment>
<dbReference type="HAMAP" id="MF_00316">
    <property type="entry name" value="MobA"/>
    <property type="match status" value="1"/>
</dbReference>
<feature type="binding site" evidence="12">
    <location>
        <position position="283"/>
    </location>
    <ligand>
        <name>S-adenosyl-L-methionine</name>
        <dbReference type="ChEBI" id="CHEBI:59789"/>
    </ligand>
</feature>
<dbReference type="EMBL" id="CP066884">
    <property type="protein sequence ID" value="QQM98584.1"/>
    <property type="molecule type" value="Genomic_DNA"/>
</dbReference>
<dbReference type="SFLD" id="SFLDG01383">
    <property type="entry name" value="cyclic_pyranopterin_phosphate"/>
    <property type="match status" value="1"/>
</dbReference>
<dbReference type="PANTHER" id="PTHR22960:SF0">
    <property type="entry name" value="MOLYBDENUM COFACTOR BIOSYNTHESIS PROTEIN 1"/>
    <property type="match status" value="1"/>
</dbReference>
<evidence type="ECO:0000256" key="8">
    <source>
        <dbReference type="ARBA" id="ARBA00023150"/>
    </source>
</evidence>
<sequence length="548" mass="62300">MKAIILAGGHSERFGSPKAFAKINGTTFYHKLVQTLQATNMFNEILISTNEQLFSQFQHDTVVVDEPKHRDKGPLAGIYSVMSRDTDEDLYFVISVDTPMVTQKAISHLYQFMVANLIEEHLDVAGFMDDARPIPTIAFYHKRVLPIIEDVLQSDDLSMKHVYDQVSTDWLEANTIGSPHYWYQNVNYQQDLAKIRSRTSEIRKGGANMADQILDKLGRPIRDLRISVTDRCNFRCDYCMPKEIFGDDYVFLPKNQLLSFEEIVRITKLYAQLGVKKVRITGGEPLLRRDLHQLIAQITQIEGIEDIGLTTNGLLLKKHGQKLYDAGLRRINVSLDAIEDCVFQAINNRDIKATTVLEQIDYAISIGLKVKINVVVQKGVNDHQILPMVRYFKDKAVTIRFIEFMDVGNDNGWDFSKVVTKDEMLAMIASEFDIEPVSPKYYGEVAQYYRHVGSQAQFGLITSVSDSFCSSCTRARLSSDGKFYGCLFSTGSGFDIRGLLRSGMDDAEILSQLKALWHIRDDRYSDERTAETVAKRQQKKINMNYIGG</sequence>
<name>A0A7T7NZC9_STAPS</name>
<comment type="cofactor">
    <cofactor evidence="11">
        <name>Mg(2+)</name>
        <dbReference type="ChEBI" id="CHEBI:18420"/>
    </cofactor>
</comment>
<keyword evidence="7 11" id="KW-0342">GTP-binding</keyword>
<evidence type="ECO:0000256" key="11">
    <source>
        <dbReference type="HAMAP-Rule" id="MF_00316"/>
    </source>
</evidence>
<dbReference type="SFLD" id="SFLDG01386">
    <property type="entry name" value="main_SPASM_domain-containing"/>
    <property type="match status" value="1"/>
</dbReference>
<comment type="cofactor">
    <cofactor evidence="12">
        <name>[4Fe-4S] cluster</name>
        <dbReference type="ChEBI" id="CHEBI:49883"/>
    </cofactor>
    <text evidence="12">Binds 2 [4Fe-4S] clusters. Binds 1 [4Fe-4S] cluster coordinated with 3 cysteines and an exchangeable S-adenosyl-L-methionine and 1 [4Fe-4S] cluster coordinated with 3 cysteines and the GTP-derived substrate.</text>
</comment>
<dbReference type="InterPro" id="IPR040064">
    <property type="entry name" value="MoaA-like"/>
</dbReference>
<feature type="binding site" evidence="12">
    <location>
        <position position="232"/>
    </location>
    <ligand>
        <name>[4Fe-4S] cluster</name>
        <dbReference type="ChEBI" id="CHEBI:49883"/>
        <label>1</label>
        <note>4Fe-4S-S-AdoMet</note>
    </ligand>
</feature>
<comment type="domain">
    <text evidence="11">The N-terminal domain determines nucleotide recognition and specific binding, while the C-terminal domain determines the specific binding to the target protein.</text>
</comment>
<dbReference type="CDD" id="cd02503">
    <property type="entry name" value="MobA"/>
    <property type="match status" value="1"/>
</dbReference>
<feature type="binding site" evidence="12">
    <location>
        <position position="238"/>
    </location>
    <ligand>
        <name>S-adenosyl-L-methionine</name>
        <dbReference type="ChEBI" id="CHEBI:59789"/>
    </ligand>
</feature>
<keyword evidence="11" id="KW-0460">Magnesium</keyword>
<dbReference type="PANTHER" id="PTHR22960">
    <property type="entry name" value="MOLYBDOPTERIN COFACTOR SYNTHESIS PROTEIN A"/>
    <property type="match status" value="1"/>
</dbReference>
<dbReference type="EC" id="4.1.99.22" evidence="12"/>
<feature type="domain" description="Radical SAM core" evidence="13">
    <location>
        <begin position="216"/>
        <end position="435"/>
    </location>
</feature>
<dbReference type="SUPFAM" id="SSF53448">
    <property type="entry name" value="Nucleotide-diphospho-sugar transferases"/>
    <property type="match status" value="1"/>
</dbReference>
<comment type="catalytic activity">
    <reaction evidence="10 12">
        <text>GTP + AH2 + S-adenosyl-L-methionine = (8S)-3',8-cyclo-7,8-dihydroguanosine 5'-triphosphate + 5'-deoxyadenosine + L-methionine + A + H(+)</text>
        <dbReference type="Rhea" id="RHEA:49576"/>
        <dbReference type="ChEBI" id="CHEBI:13193"/>
        <dbReference type="ChEBI" id="CHEBI:15378"/>
        <dbReference type="ChEBI" id="CHEBI:17319"/>
        <dbReference type="ChEBI" id="CHEBI:17499"/>
        <dbReference type="ChEBI" id="CHEBI:37565"/>
        <dbReference type="ChEBI" id="CHEBI:57844"/>
        <dbReference type="ChEBI" id="CHEBI:59789"/>
        <dbReference type="ChEBI" id="CHEBI:131766"/>
        <dbReference type="EC" id="4.1.99.22"/>
    </reaction>
</comment>
<evidence type="ECO:0000256" key="2">
    <source>
        <dbReference type="ARBA" id="ARBA00022691"/>
    </source>
</evidence>
<dbReference type="GO" id="GO:0006777">
    <property type="term" value="P:Mo-molybdopterin cofactor biosynthetic process"/>
    <property type="evidence" value="ECO:0007669"/>
    <property type="project" value="UniProtKB-UniRule"/>
</dbReference>
<evidence type="ECO:0000256" key="7">
    <source>
        <dbReference type="ARBA" id="ARBA00023134"/>
    </source>
</evidence>
<dbReference type="InterPro" id="IPR013785">
    <property type="entry name" value="Aldolase_TIM"/>
</dbReference>
<dbReference type="Gene3D" id="3.20.20.70">
    <property type="entry name" value="Aldolase class I"/>
    <property type="match status" value="1"/>
</dbReference>
<feature type="binding site" evidence="11">
    <location>
        <position position="97"/>
    </location>
    <ligand>
        <name>Mg(2+)</name>
        <dbReference type="ChEBI" id="CHEBI:18420"/>
    </ligand>
</feature>
<feature type="binding site" evidence="12">
    <location>
        <position position="239"/>
    </location>
    <ligand>
        <name>[4Fe-4S] cluster</name>
        <dbReference type="ChEBI" id="CHEBI:49883"/>
        <label>1</label>
        <note>4Fe-4S-S-AdoMet</note>
    </ligand>
</feature>
<feature type="binding site" evidence="12">
    <location>
        <position position="371"/>
    </location>
    <ligand>
        <name>GTP</name>
        <dbReference type="ChEBI" id="CHEBI:37565"/>
    </ligand>
</feature>
<keyword evidence="1 12" id="KW-0004">4Fe-4S</keyword>
<feature type="binding site" evidence="12">
    <location>
        <position position="469"/>
    </location>
    <ligand>
        <name>[4Fe-4S] cluster</name>
        <dbReference type="ChEBI" id="CHEBI:49883"/>
        <label>2</label>
        <note>4Fe-4S-substrate</note>
    </ligand>
</feature>
<dbReference type="Gene3D" id="3.90.550.10">
    <property type="entry name" value="Spore Coat Polysaccharide Biosynthesis Protein SpsA, Chain A"/>
    <property type="match status" value="1"/>
</dbReference>
<comment type="function">
    <text evidence="11">Transfers a GMP moiety from GTP to Mo-molybdopterin (Mo-MPT) cofactor (Moco or molybdenum cofactor) to form Mo-molybdopterin guanine dinucleotide (Mo-MGD) cofactor.</text>
</comment>
<comment type="pathway">
    <text evidence="12">Cofactor biosynthesis; molybdopterin biosynthesis.</text>
</comment>
<feature type="binding site" evidence="11">
    <location>
        <position position="18"/>
    </location>
    <ligand>
        <name>GTP</name>
        <dbReference type="ChEBI" id="CHEBI:37565"/>
    </ligand>
</feature>
<dbReference type="GO" id="GO:0051539">
    <property type="term" value="F:4 iron, 4 sulfur cluster binding"/>
    <property type="evidence" value="ECO:0007669"/>
    <property type="project" value="UniProtKB-UniRule"/>
</dbReference>